<reference evidence="1" key="1">
    <citation type="journal article" date="2021" name="Proc. Natl. Acad. Sci. U.S.A.">
        <title>A Catalog of Tens of Thousands of Viruses from Human Metagenomes Reveals Hidden Associations with Chronic Diseases.</title>
        <authorList>
            <person name="Tisza M.J."/>
            <person name="Buck C.B."/>
        </authorList>
    </citation>
    <scope>NUCLEOTIDE SEQUENCE</scope>
    <source>
        <strain evidence="1">Ct8wU2</strain>
    </source>
</reference>
<proteinExistence type="predicted"/>
<name>A0A8S5SXP1_9CAUD</name>
<sequence length="57" mass="6702">MTVEDFYQWAKENNCTDYDISVECYDEDGDVSETWLADTWMLKARRNSGEILIKCAE</sequence>
<accession>A0A8S5SXP1</accession>
<evidence type="ECO:0000313" key="1">
    <source>
        <dbReference type="EMBL" id="DAF55785.1"/>
    </source>
</evidence>
<dbReference type="EMBL" id="BK032699">
    <property type="protein sequence ID" value="DAF55785.1"/>
    <property type="molecule type" value="Genomic_DNA"/>
</dbReference>
<organism evidence="1">
    <name type="scientific">Siphoviridae sp. ct8wU2</name>
    <dbReference type="NCBI Taxonomy" id="2827791"/>
    <lineage>
        <taxon>Viruses</taxon>
        <taxon>Duplodnaviria</taxon>
        <taxon>Heunggongvirae</taxon>
        <taxon>Uroviricota</taxon>
        <taxon>Caudoviricetes</taxon>
    </lineage>
</organism>
<protein>
    <submittedName>
        <fullName evidence="1">Orf1a polyprotein-like protein</fullName>
    </submittedName>
</protein>